<dbReference type="InterPro" id="IPR036163">
    <property type="entry name" value="HMA_dom_sf"/>
</dbReference>
<gene>
    <name evidence="2" type="ORF">HX001_01070</name>
</gene>
<dbReference type="GeneID" id="84648519"/>
<dbReference type="SUPFAM" id="SSF55008">
    <property type="entry name" value="HMA, heavy metal-associated domain"/>
    <property type="match status" value="1"/>
</dbReference>
<dbReference type="GO" id="GO:0046872">
    <property type="term" value="F:metal ion binding"/>
    <property type="evidence" value="ECO:0007669"/>
    <property type="project" value="InterPro"/>
</dbReference>
<dbReference type="PROSITE" id="PS50846">
    <property type="entry name" value="HMA_2"/>
    <property type="match status" value="1"/>
</dbReference>
<reference evidence="2" key="1">
    <citation type="submission" date="2020-06" db="EMBL/GenBank/DDBJ databases">
        <authorList>
            <person name="Dong N."/>
        </authorList>
    </citation>
    <scope>NUCLEOTIDE SEQUENCE</scope>
    <source>
        <strain evidence="2">R655-4</strain>
    </source>
</reference>
<dbReference type="CDD" id="cd00371">
    <property type="entry name" value="HMA"/>
    <property type="match status" value="1"/>
</dbReference>
<evidence type="ECO:0000313" key="3">
    <source>
        <dbReference type="Proteomes" id="UP001170959"/>
    </source>
</evidence>
<dbReference type="InterPro" id="IPR006121">
    <property type="entry name" value="HMA_dom"/>
</dbReference>
<organism evidence="2 3">
    <name type="scientific">Empedobacter brevis</name>
    <dbReference type="NCBI Taxonomy" id="247"/>
    <lineage>
        <taxon>Bacteria</taxon>
        <taxon>Pseudomonadati</taxon>
        <taxon>Bacteroidota</taxon>
        <taxon>Flavobacteriia</taxon>
        <taxon>Flavobacteriales</taxon>
        <taxon>Weeksellaceae</taxon>
        <taxon>Empedobacter</taxon>
    </lineage>
</organism>
<dbReference type="EMBL" id="JACAGJ010000001">
    <property type="protein sequence ID" value="MDM1071079.1"/>
    <property type="molecule type" value="Genomic_DNA"/>
</dbReference>
<evidence type="ECO:0000259" key="1">
    <source>
        <dbReference type="PROSITE" id="PS50846"/>
    </source>
</evidence>
<name>A0AAJ1QBN5_9FLAO</name>
<dbReference type="Pfam" id="PF00403">
    <property type="entry name" value="HMA"/>
    <property type="match status" value="1"/>
</dbReference>
<protein>
    <submittedName>
        <fullName evidence="2">Cation transporter</fullName>
    </submittedName>
</protein>
<proteinExistence type="predicted"/>
<comment type="caution">
    <text evidence="2">The sequence shown here is derived from an EMBL/GenBank/DDBJ whole genome shotgun (WGS) entry which is preliminary data.</text>
</comment>
<feature type="domain" description="HMA" evidence="1">
    <location>
        <begin position="3"/>
        <end position="69"/>
    </location>
</feature>
<dbReference type="Proteomes" id="UP001170959">
    <property type="component" value="Unassembled WGS sequence"/>
</dbReference>
<reference evidence="2" key="2">
    <citation type="journal article" date="2022" name="Sci. Total Environ.">
        <title>Prevalence, transmission, and molecular epidemiology of tet(X)-positive bacteria among humans, animals, and environmental niches in China: An epidemiological, and genomic-based study.</title>
        <authorList>
            <person name="Dong N."/>
            <person name="Zeng Y."/>
            <person name="Cai C."/>
            <person name="Sun C."/>
            <person name="Lu J."/>
            <person name="Liu C."/>
            <person name="Zhou H."/>
            <person name="Sun Q."/>
            <person name="Shu L."/>
            <person name="Wang H."/>
            <person name="Wang Y."/>
            <person name="Wang S."/>
            <person name="Wu C."/>
            <person name="Chan E.W."/>
            <person name="Chen G."/>
            <person name="Shen Z."/>
            <person name="Chen S."/>
            <person name="Zhang R."/>
        </authorList>
    </citation>
    <scope>NUCLEOTIDE SEQUENCE</scope>
    <source>
        <strain evidence="2">R655-4</strain>
    </source>
</reference>
<dbReference type="RefSeq" id="WP_026357333.1">
    <property type="nucleotide sequence ID" value="NZ_CAUPYU010000001.1"/>
</dbReference>
<evidence type="ECO:0000313" key="2">
    <source>
        <dbReference type="EMBL" id="MDM1071079.1"/>
    </source>
</evidence>
<dbReference type="AlphaFoldDB" id="A0AAJ1QBN5"/>
<accession>A0AAJ1QBN5</accession>
<dbReference type="Gene3D" id="3.30.70.100">
    <property type="match status" value="1"/>
</dbReference>
<sequence length="73" mass="8208">METKELKFKTNINCSGCVSKVKPFLDELEGVASWEVDTENEDKVLSVIITQATDEEIIDTVEEVGFEAELIKE</sequence>